<sequence length="95" mass="10555">MPVIEITRLTVAAEKSAELQDARAGMLAAFRERPGFVSAELARVSETEWLDLIVWQSSADFAESRRRGADSPAIERFFAAIDAVVASEEGELWRE</sequence>
<accession>A0A852YES8</accession>
<comment type="caution">
    <text evidence="2">The sequence shown here is derived from an EMBL/GenBank/DDBJ whole genome shotgun (WGS) entry which is preliminary data.</text>
</comment>
<evidence type="ECO:0000259" key="1">
    <source>
        <dbReference type="Pfam" id="PF03992"/>
    </source>
</evidence>
<organism evidence="2 3">
    <name type="scientific">Schumannella luteola</name>
    <dbReference type="NCBI Taxonomy" id="472059"/>
    <lineage>
        <taxon>Bacteria</taxon>
        <taxon>Bacillati</taxon>
        <taxon>Actinomycetota</taxon>
        <taxon>Actinomycetes</taxon>
        <taxon>Micrococcales</taxon>
        <taxon>Microbacteriaceae</taxon>
        <taxon>Schumannella</taxon>
    </lineage>
</organism>
<dbReference type="RefSeq" id="WP_179564394.1">
    <property type="nucleotide sequence ID" value="NZ_JACBZY010000001.1"/>
</dbReference>
<keyword evidence="3" id="KW-1185">Reference proteome</keyword>
<dbReference type="AlphaFoldDB" id="A0A852YES8"/>
<gene>
    <name evidence="2" type="ORF">BJ979_000234</name>
</gene>
<dbReference type="Proteomes" id="UP000553888">
    <property type="component" value="Unassembled WGS sequence"/>
</dbReference>
<proteinExistence type="predicted"/>
<dbReference type="InterPro" id="IPR007138">
    <property type="entry name" value="ABM_dom"/>
</dbReference>
<evidence type="ECO:0000313" key="2">
    <source>
        <dbReference type="EMBL" id="NYG97608.1"/>
    </source>
</evidence>
<dbReference type="EMBL" id="JACBZY010000001">
    <property type="protein sequence ID" value="NYG97608.1"/>
    <property type="molecule type" value="Genomic_DNA"/>
</dbReference>
<keyword evidence="2" id="KW-0503">Monooxygenase</keyword>
<protein>
    <submittedName>
        <fullName evidence="2">Heme-degrading monooxygenase HmoA</fullName>
    </submittedName>
</protein>
<dbReference type="Gene3D" id="3.30.70.100">
    <property type="match status" value="1"/>
</dbReference>
<reference evidence="2 3" key="1">
    <citation type="submission" date="2020-07" db="EMBL/GenBank/DDBJ databases">
        <title>Sequencing the genomes of 1000 actinobacteria strains.</title>
        <authorList>
            <person name="Klenk H.-P."/>
        </authorList>
    </citation>
    <scope>NUCLEOTIDE SEQUENCE [LARGE SCALE GENOMIC DNA]</scope>
    <source>
        <strain evidence="2 3">DSM 23141</strain>
    </source>
</reference>
<dbReference type="Pfam" id="PF03992">
    <property type="entry name" value="ABM"/>
    <property type="match status" value="1"/>
</dbReference>
<feature type="domain" description="ABM" evidence="1">
    <location>
        <begin position="2"/>
        <end position="66"/>
    </location>
</feature>
<keyword evidence="2" id="KW-0560">Oxidoreductase</keyword>
<dbReference type="InterPro" id="IPR011008">
    <property type="entry name" value="Dimeric_a/b-barrel"/>
</dbReference>
<dbReference type="GO" id="GO:0004497">
    <property type="term" value="F:monooxygenase activity"/>
    <property type="evidence" value="ECO:0007669"/>
    <property type="project" value="UniProtKB-KW"/>
</dbReference>
<evidence type="ECO:0000313" key="3">
    <source>
        <dbReference type="Proteomes" id="UP000553888"/>
    </source>
</evidence>
<dbReference type="SUPFAM" id="SSF54909">
    <property type="entry name" value="Dimeric alpha+beta barrel"/>
    <property type="match status" value="1"/>
</dbReference>
<name>A0A852YES8_9MICO</name>